<dbReference type="InterPro" id="IPR000719">
    <property type="entry name" value="Prot_kinase_dom"/>
</dbReference>
<dbReference type="Proteomes" id="UP001151295">
    <property type="component" value="Unassembled WGS sequence"/>
</dbReference>
<evidence type="ECO:0000313" key="2">
    <source>
        <dbReference type="EMBL" id="KAJ1987748.1"/>
    </source>
</evidence>
<sequence>MTLDINWYKIRLNFSTMVIAALCKQVHGDVFREVEKELGPLAVKRAVNFSFKRYSILVTDQNERKLLLKIFEPKENNIDLMNNEADILDILSEVSEKYKENGADEARKREIRFYKEFKDKNITHICKCLSILEIGGDEHLLLEDASQGKITDYLKNNEMKKSWPMQLAQAITCIHAMGWFHGDVSHNNILVGKFGNLVLCDYTSSGRIGEDERGKATYGYEDPYISTPEASDIYAVGVAIWVMFNKVAAPINERYKINGVMEDGVLDAVVDKKIPHTEMEFFMRKLDNCEDYKDIILRMISLPINRPSIITVTEFCSNHQY</sequence>
<dbReference type="Gene3D" id="1.10.510.10">
    <property type="entry name" value="Transferase(Phosphotransferase) domain 1"/>
    <property type="match status" value="1"/>
</dbReference>
<evidence type="ECO:0000259" key="1">
    <source>
        <dbReference type="PROSITE" id="PS50011"/>
    </source>
</evidence>
<keyword evidence="3" id="KW-1185">Reference proteome</keyword>
<dbReference type="InterPro" id="IPR011009">
    <property type="entry name" value="Kinase-like_dom_sf"/>
</dbReference>
<dbReference type="PANTHER" id="PTHR44167">
    <property type="entry name" value="OVARIAN-SPECIFIC SERINE/THREONINE-PROTEIN KINASE LOK-RELATED"/>
    <property type="match status" value="1"/>
</dbReference>
<name>A0ABQ8PEX7_9FUNG</name>
<organism evidence="2 3">
    <name type="scientific">Coemansia umbellata</name>
    <dbReference type="NCBI Taxonomy" id="1424467"/>
    <lineage>
        <taxon>Eukaryota</taxon>
        <taxon>Fungi</taxon>
        <taxon>Fungi incertae sedis</taxon>
        <taxon>Zoopagomycota</taxon>
        <taxon>Kickxellomycotina</taxon>
        <taxon>Kickxellomycetes</taxon>
        <taxon>Kickxellales</taxon>
        <taxon>Kickxellaceae</taxon>
        <taxon>Coemansia</taxon>
    </lineage>
</organism>
<comment type="caution">
    <text evidence="2">The sequence shown here is derived from an EMBL/GenBank/DDBJ whole genome shotgun (WGS) entry which is preliminary data.</text>
</comment>
<dbReference type="PANTHER" id="PTHR44167:SF24">
    <property type="entry name" value="SERINE_THREONINE-PROTEIN KINASE CHK2"/>
    <property type="match status" value="1"/>
</dbReference>
<reference evidence="2" key="1">
    <citation type="submission" date="2022-07" db="EMBL/GenBank/DDBJ databases">
        <title>Phylogenomic reconstructions and comparative analyses of Kickxellomycotina fungi.</title>
        <authorList>
            <person name="Reynolds N.K."/>
            <person name="Stajich J.E."/>
            <person name="Barry K."/>
            <person name="Grigoriev I.V."/>
            <person name="Crous P."/>
            <person name="Smith M.E."/>
        </authorList>
    </citation>
    <scope>NUCLEOTIDE SEQUENCE</scope>
    <source>
        <strain evidence="2">BCRC 34882</strain>
    </source>
</reference>
<dbReference type="Pfam" id="PF00069">
    <property type="entry name" value="Pkinase"/>
    <property type="match status" value="1"/>
</dbReference>
<dbReference type="EMBL" id="JANBQD010000117">
    <property type="protein sequence ID" value="KAJ1987748.1"/>
    <property type="molecule type" value="Genomic_DNA"/>
</dbReference>
<accession>A0ABQ8PEX7</accession>
<feature type="domain" description="Protein kinase" evidence="1">
    <location>
        <begin position="16"/>
        <end position="321"/>
    </location>
</feature>
<dbReference type="SUPFAM" id="SSF56112">
    <property type="entry name" value="Protein kinase-like (PK-like)"/>
    <property type="match status" value="1"/>
</dbReference>
<gene>
    <name evidence="2" type="ORF">EDC05_005674</name>
</gene>
<dbReference type="SMART" id="SM00220">
    <property type="entry name" value="S_TKc"/>
    <property type="match status" value="1"/>
</dbReference>
<dbReference type="PROSITE" id="PS50011">
    <property type="entry name" value="PROTEIN_KINASE_DOM"/>
    <property type="match status" value="1"/>
</dbReference>
<proteinExistence type="predicted"/>
<evidence type="ECO:0000313" key="3">
    <source>
        <dbReference type="Proteomes" id="UP001151295"/>
    </source>
</evidence>
<protein>
    <recommendedName>
        <fullName evidence="1">Protein kinase domain-containing protein</fullName>
    </recommendedName>
</protein>